<keyword evidence="3" id="KW-1185">Reference proteome</keyword>
<feature type="transmembrane region" description="Helical" evidence="1">
    <location>
        <begin position="100"/>
        <end position="123"/>
    </location>
</feature>
<protein>
    <recommendedName>
        <fullName evidence="4">DUF898 domain-containing protein</fullName>
    </recommendedName>
</protein>
<feature type="transmembrane region" description="Helical" evidence="1">
    <location>
        <begin position="202"/>
        <end position="223"/>
    </location>
</feature>
<sequence>MTSPAIRPFRHLGFSGDICALALKNLALSVVTLSIWRFWGRTLVRRALWGKTTAWGDPLEYVGTGAELFKGFLLALVLVYLPLVAGFIWAQTLIEAENPLGGFLILVLYLLAALLIAAGSYRARRYQLCRTLWRGIRGGQTGSAWAYAARSLLVWVLIPLSLGWAAPWGEMWLARYRMANTTFGDRAFTCDARAGNLYGRYALVWVSALLLLGGLSLGIAGIAAQGMDEEEAAPLIGGLIILCLPLAVVMVGLPLAWYRQGVMVALAAGTGFDGCRFKAEIGYWAMVRLAIGNALISAMSMGVLRPWAALRIFRFGCAVLSVEGVPDFAAVHQGQDSGPGMGEGVVSVLDGVGEF</sequence>
<dbReference type="Proteomes" id="UP000078428">
    <property type="component" value="Unassembled WGS sequence"/>
</dbReference>
<keyword evidence="1" id="KW-1133">Transmembrane helix</keyword>
<evidence type="ECO:0008006" key="4">
    <source>
        <dbReference type="Google" id="ProtNLM"/>
    </source>
</evidence>
<keyword evidence="1" id="KW-0472">Membrane</keyword>
<evidence type="ECO:0000313" key="3">
    <source>
        <dbReference type="Proteomes" id="UP000078428"/>
    </source>
</evidence>
<evidence type="ECO:0000313" key="2">
    <source>
        <dbReference type="EMBL" id="OAN53132.1"/>
    </source>
</evidence>
<dbReference type="OrthoDB" id="7462354at2"/>
<proteinExistence type="predicted"/>
<reference evidence="2 3" key="1">
    <citation type="submission" date="2016-04" db="EMBL/GenBank/DDBJ databases">
        <title>Draft genome sequence of freshwater magnetotactic bacteria Magnetospirillum marisnigri SP-1 and Magnetospirillum moscoviense BB-1.</title>
        <authorList>
            <person name="Koziaeva V."/>
            <person name="Dziuba M.V."/>
            <person name="Ivanov T.M."/>
            <person name="Kuznetsov B."/>
            <person name="Grouzdev D.S."/>
        </authorList>
    </citation>
    <scope>NUCLEOTIDE SEQUENCE [LARGE SCALE GENOMIC DNA]</scope>
    <source>
        <strain evidence="2 3">SP-1</strain>
    </source>
</reference>
<accession>A0A178MTI9</accession>
<gene>
    <name evidence="2" type="ORF">A6A04_14315</name>
</gene>
<dbReference type="Pfam" id="PF05987">
    <property type="entry name" value="DUF898"/>
    <property type="match status" value="1"/>
</dbReference>
<feature type="transmembrane region" description="Helical" evidence="1">
    <location>
        <begin position="235"/>
        <end position="257"/>
    </location>
</feature>
<comment type="caution">
    <text evidence="2">The sequence shown here is derived from an EMBL/GenBank/DDBJ whole genome shotgun (WGS) entry which is preliminary data.</text>
</comment>
<feature type="transmembrane region" description="Helical" evidence="1">
    <location>
        <begin position="72"/>
        <end position="94"/>
    </location>
</feature>
<dbReference type="InterPro" id="IPR010295">
    <property type="entry name" value="DUF898"/>
</dbReference>
<keyword evidence="1" id="KW-0812">Transmembrane</keyword>
<dbReference type="EMBL" id="LWQT01000040">
    <property type="protein sequence ID" value="OAN53132.1"/>
    <property type="molecule type" value="Genomic_DNA"/>
</dbReference>
<dbReference type="STRING" id="1285242.A6A04_14315"/>
<name>A0A178MTI9_9PROT</name>
<feature type="transmembrane region" description="Helical" evidence="1">
    <location>
        <begin position="281"/>
        <end position="304"/>
    </location>
</feature>
<feature type="transmembrane region" description="Helical" evidence="1">
    <location>
        <begin position="144"/>
        <end position="166"/>
    </location>
</feature>
<organism evidence="2 3">
    <name type="scientific">Paramagnetospirillum marisnigri</name>
    <dbReference type="NCBI Taxonomy" id="1285242"/>
    <lineage>
        <taxon>Bacteria</taxon>
        <taxon>Pseudomonadati</taxon>
        <taxon>Pseudomonadota</taxon>
        <taxon>Alphaproteobacteria</taxon>
        <taxon>Rhodospirillales</taxon>
        <taxon>Magnetospirillaceae</taxon>
        <taxon>Paramagnetospirillum</taxon>
    </lineage>
</organism>
<dbReference type="RefSeq" id="WP_068490262.1">
    <property type="nucleotide sequence ID" value="NZ_LWQT01000040.1"/>
</dbReference>
<evidence type="ECO:0000256" key="1">
    <source>
        <dbReference type="SAM" id="Phobius"/>
    </source>
</evidence>
<dbReference type="AlphaFoldDB" id="A0A178MTI9"/>